<proteinExistence type="inferred from homology"/>
<feature type="binding site" evidence="11">
    <location>
        <position position="183"/>
    </location>
    <ligand>
        <name>thiamine diphosphate</name>
        <dbReference type="ChEBI" id="CHEBI:58937"/>
    </ligand>
</feature>
<dbReference type="SMART" id="SM00861">
    <property type="entry name" value="Transket_pyr"/>
    <property type="match status" value="1"/>
</dbReference>
<dbReference type="Proteomes" id="UP001199296">
    <property type="component" value="Unassembled WGS sequence"/>
</dbReference>
<dbReference type="InterPro" id="IPR033247">
    <property type="entry name" value="Transketolase_fam"/>
</dbReference>
<dbReference type="PANTHER" id="PTHR43522:SF2">
    <property type="entry name" value="TRANSKETOLASE 1-RELATED"/>
    <property type="match status" value="1"/>
</dbReference>
<keyword evidence="4 12" id="KW-0479">Metal-binding</keyword>
<evidence type="ECO:0000256" key="6">
    <source>
        <dbReference type="ARBA" id="ARBA00023052"/>
    </source>
</evidence>
<dbReference type="GO" id="GO:0004802">
    <property type="term" value="F:transketolase activity"/>
    <property type="evidence" value="ECO:0007669"/>
    <property type="project" value="UniProtKB-UniRule"/>
</dbReference>
<gene>
    <name evidence="15" type="primary">tkt</name>
    <name evidence="15" type="ORF">LJ207_02605</name>
</gene>
<evidence type="ECO:0000256" key="9">
    <source>
        <dbReference type="PIRSR" id="PIRSR605478-1"/>
    </source>
</evidence>
<feature type="binding site" evidence="10">
    <location>
        <position position="469"/>
    </location>
    <ligand>
        <name>substrate</name>
    </ligand>
</feature>
<feature type="binding site" evidence="12">
    <location>
        <position position="153"/>
    </location>
    <ligand>
        <name>Mg(2+)</name>
        <dbReference type="ChEBI" id="CHEBI:18420"/>
    </ligand>
</feature>
<evidence type="ECO:0000256" key="7">
    <source>
        <dbReference type="ARBA" id="ARBA00049473"/>
    </source>
</evidence>
<evidence type="ECO:0000256" key="11">
    <source>
        <dbReference type="PIRSR" id="PIRSR605478-3"/>
    </source>
</evidence>
<organism evidence="15 16">
    <name type="scientific">Halanaerobium polyolivorans</name>
    <dbReference type="NCBI Taxonomy" id="2886943"/>
    <lineage>
        <taxon>Bacteria</taxon>
        <taxon>Bacillati</taxon>
        <taxon>Bacillota</taxon>
        <taxon>Clostridia</taxon>
        <taxon>Halanaerobiales</taxon>
        <taxon>Halanaerobiaceae</taxon>
        <taxon>Halanaerobium</taxon>
    </lineage>
</organism>
<dbReference type="Pfam" id="PF02779">
    <property type="entry name" value="Transket_pyr"/>
    <property type="match status" value="1"/>
</dbReference>
<evidence type="ECO:0000256" key="12">
    <source>
        <dbReference type="PIRSR" id="PIRSR605478-4"/>
    </source>
</evidence>
<dbReference type="GO" id="GO:0005829">
    <property type="term" value="C:cytosol"/>
    <property type="evidence" value="ECO:0007669"/>
    <property type="project" value="TreeGrafter"/>
</dbReference>
<feature type="binding site" evidence="12">
    <location>
        <position position="183"/>
    </location>
    <ligand>
        <name>Mg(2+)</name>
        <dbReference type="ChEBI" id="CHEBI:18420"/>
    </ligand>
</feature>
<dbReference type="Pfam" id="PF22613">
    <property type="entry name" value="Transketolase_C_1"/>
    <property type="match status" value="1"/>
</dbReference>
<dbReference type="FunFam" id="3.40.50.970:FF:000004">
    <property type="entry name" value="Transketolase"/>
    <property type="match status" value="1"/>
</dbReference>
<evidence type="ECO:0000256" key="10">
    <source>
        <dbReference type="PIRSR" id="PIRSR605478-2"/>
    </source>
</evidence>
<dbReference type="AlphaFoldDB" id="A0AAW4WXR9"/>
<evidence type="ECO:0000256" key="2">
    <source>
        <dbReference type="ARBA" id="ARBA00013152"/>
    </source>
</evidence>
<feature type="binding site" evidence="12">
    <location>
        <position position="185"/>
    </location>
    <ligand>
        <name>Mg(2+)</name>
        <dbReference type="ChEBI" id="CHEBI:18420"/>
    </ligand>
</feature>
<evidence type="ECO:0000256" key="4">
    <source>
        <dbReference type="ARBA" id="ARBA00022723"/>
    </source>
</evidence>
<feature type="binding site" evidence="11">
    <location>
        <position position="154"/>
    </location>
    <ligand>
        <name>thiamine diphosphate</name>
        <dbReference type="ChEBI" id="CHEBI:58937"/>
    </ligand>
</feature>
<dbReference type="GO" id="GO:0006098">
    <property type="term" value="P:pentose-phosphate shunt"/>
    <property type="evidence" value="ECO:0007669"/>
    <property type="project" value="TreeGrafter"/>
</dbReference>
<dbReference type="SUPFAM" id="SSF52518">
    <property type="entry name" value="Thiamin diphosphate-binding fold (THDP-binding)"/>
    <property type="match status" value="2"/>
</dbReference>
<feature type="binding site" evidence="11">
    <location>
        <begin position="112"/>
        <end position="114"/>
    </location>
    <ligand>
        <name>thiamine diphosphate</name>
        <dbReference type="ChEBI" id="CHEBI:58937"/>
    </ligand>
</feature>
<comment type="cofactor">
    <cofactor evidence="12">
        <name>Mg(2+)</name>
        <dbReference type="ChEBI" id="CHEBI:18420"/>
    </cofactor>
    <text evidence="12">Binds 1 Mg(2+) ion per subunit. Can also utilize other divalent metal cations, such as Ca(2+), Mn(2+) and Co(2+).</text>
</comment>
<evidence type="ECO:0000256" key="5">
    <source>
        <dbReference type="ARBA" id="ARBA00022842"/>
    </source>
</evidence>
<dbReference type="InterPro" id="IPR005475">
    <property type="entry name" value="Transketolase-like_Pyr-bd"/>
</dbReference>
<protein>
    <recommendedName>
        <fullName evidence="2 8">Transketolase</fullName>
        <ecNumber evidence="2 8">2.2.1.1</ecNumber>
    </recommendedName>
</protein>
<evidence type="ECO:0000313" key="15">
    <source>
        <dbReference type="EMBL" id="MCC3144209.1"/>
    </source>
</evidence>
<dbReference type="InterPro" id="IPR049557">
    <property type="entry name" value="Transketolase_CS"/>
</dbReference>
<dbReference type="CDD" id="cd02012">
    <property type="entry name" value="TPP_TK"/>
    <property type="match status" value="1"/>
</dbReference>
<feature type="site" description="Important for catalytic activity" evidence="13">
    <location>
        <position position="259"/>
    </location>
</feature>
<feature type="active site" description="Proton donor" evidence="9">
    <location>
        <position position="407"/>
    </location>
</feature>
<feature type="binding site" evidence="11">
    <location>
        <position position="433"/>
    </location>
    <ligand>
        <name>thiamine diphosphate</name>
        <dbReference type="ChEBI" id="CHEBI:58937"/>
    </ligand>
</feature>
<feature type="binding site" evidence="10">
    <location>
        <position position="24"/>
    </location>
    <ligand>
        <name>substrate</name>
    </ligand>
</feature>
<name>A0AAW4WXR9_9FIRM</name>
<sequence>MLKKLANTVRGLSADMVEKANSGHPGMPIGCADIGALLFGEVMNIDGSKADWPNRDRFVLSAGHGSAFLYSFLHLSGFDISKDDLKEFRQLHSKTPGHPEYGETAGVETTTGPLGQGFANAVGMAVSEKILAENFNTKKHNLVDHYTYTILGDGCMMEGITSEAASLAGHLALEKLIAIYDDNNISIAGQTDLTFTESPAARFKAFGWHVIEDVDGHDIDQVREAIKEAKAEKDKPSLIMAKTHIAFGAPTKQDTSASHGAPLGEDEIKGLKEKFKLPLDKKFYIPDNVKKFTRKRASKMQDLRLEWEKQFEQWAAENPELKREWDQAQKLKLPLELKKELTALDIKTPIATRKAAGAALKKAAEMIPYLVGGSADLAPSTKTYLDDYGEIQKDNYKGRNFRFGVREHAMGAIVNGISLHGGLRPFAATFLVFSDYMRPAIRLAALMKQPVIYVFTHDSVFVGEDGPTHQPVEHVEALRIIPGLKVLRPADAEEAKEAWVEALETKDQPTALILTRQNLPQIDKINGLKEFHKGGYFVNDAEGADIIIFASGSEVSLAVESSKELAEKGIKAAVMSVPERSKLEAYLSQHKLADVDLKVALEAGVGNGWYRVVGSEGLVISLDRFGLSGKGQEVGEELGFKAEKVSEKILNKLK</sequence>
<comment type="catalytic activity">
    <reaction evidence="7">
        <text>D-sedoheptulose 7-phosphate + D-glyceraldehyde 3-phosphate = aldehydo-D-ribose 5-phosphate + D-xylulose 5-phosphate</text>
        <dbReference type="Rhea" id="RHEA:10508"/>
        <dbReference type="ChEBI" id="CHEBI:57483"/>
        <dbReference type="ChEBI" id="CHEBI:57737"/>
        <dbReference type="ChEBI" id="CHEBI:58273"/>
        <dbReference type="ChEBI" id="CHEBI:59776"/>
        <dbReference type="EC" id="2.2.1.1"/>
    </reaction>
</comment>
<feature type="binding site" evidence="10">
    <location>
        <position position="380"/>
    </location>
    <ligand>
        <name>substrate</name>
    </ligand>
</feature>
<dbReference type="Gene3D" id="3.40.50.970">
    <property type="match status" value="2"/>
</dbReference>
<reference evidence="15 16" key="1">
    <citation type="submission" date="2021-10" db="EMBL/GenBank/DDBJ databases">
        <authorList>
            <person name="Grouzdev D.S."/>
            <person name="Pantiukh K.S."/>
            <person name="Krutkina M.S."/>
        </authorList>
    </citation>
    <scope>NUCLEOTIDE SEQUENCE [LARGE SCALE GENOMIC DNA]</scope>
    <source>
        <strain evidence="15 16">Z-7514</strain>
    </source>
</reference>
<keyword evidence="3 15" id="KW-0808">Transferase</keyword>
<dbReference type="PROSITE" id="PS00801">
    <property type="entry name" value="TRANSKETOLASE_1"/>
    <property type="match status" value="1"/>
</dbReference>
<dbReference type="PANTHER" id="PTHR43522">
    <property type="entry name" value="TRANSKETOLASE"/>
    <property type="match status" value="1"/>
</dbReference>
<dbReference type="CDD" id="cd07033">
    <property type="entry name" value="TPP_PYR_DXS_TK_like"/>
    <property type="match status" value="1"/>
</dbReference>
<evidence type="ECO:0000313" key="16">
    <source>
        <dbReference type="Proteomes" id="UP001199296"/>
    </source>
</evidence>
<dbReference type="RefSeq" id="WP_229343820.1">
    <property type="nucleotide sequence ID" value="NZ_JAJFAT010000002.1"/>
</dbReference>
<dbReference type="EMBL" id="JAJFAT010000002">
    <property type="protein sequence ID" value="MCC3144209.1"/>
    <property type="molecule type" value="Genomic_DNA"/>
</dbReference>
<accession>A0AAW4WXR9</accession>
<dbReference type="Gene3D" id="3.40.50.920">
    <property type="match status" value="1"/>
</dbReference>
<keyword evidence="6 11" id="KW-0786">Thiamine pyrophosphate</keyword>
<keyword evidence="5 12" id="KW-0460">Magnesium</keyword>
<comment type="similarity">
    <text evidence="1">Belongs to the transketolase family.</text>
</comment>
<dbReference type="InterPro" id="IPR009014">
    <property type="entry name" value="Transketo_C/PFOR_II"/>
</dbReference>
<feature type="binding site" evidence="11">
    <location>
        <position position="259"/>
    </location>
    <ligand>
        <name>thiamine diphosphate</name>
        <dbReference type="ChEBI" id="CHEBI:58937"/>
    </ligand>
</feature>
<feature type="binding site" evidence="10">
    <location>
        <position position="457"/>
    </location>
    <ligand>
        <name>substrate</name>
    </ligand>
</feature>
<feature type="site" description="Important for catalytic activity" evidence="13">
    <location>
        <position position="24"/>
    </location>
</feature>
<dbReference type="FunFam" id="3.40.50.970:FF:000003">
    <property type="entry name" value="Transketolase"/>
    <property type="match status" value="1"/>
</dbReference>
<dbReference type="InterPro" id="IPR029061">
    <property type="entry name" value="THDP-binding"/>
</dbReference>
<dbReference type="SUPFAM" id="SSF52922">
    <property type="entry name" value="TK C-terminal domain-like"/>
    <property type="match status" value="1"/>
</dbReference>
<dbReference type="Pfam" id="PF00456">
    <property type="entry name" value="Transketolase_N"/>
    <property type="match status" value="1"/>
</dbReference>
<feature type="binding site" evidence="10">
    <location>
        <position position="516"/>
    </location>
    <ligand>
        <name>substrate</name>
    </ligand>
</feature>
<feature type="binding site" evidence="11">
    <location>
        <position position="64"/>
    </location>
    <ligand>
        <name>thiamine diphosphate</name>
        <dbReference type="ChEBI" id="CHEBI:58937"/>
    </ligand>
</feature>
<evidence type="ECO:0000256" key="3">
    <source>
        <dbReference type="ARBA" id="ARBA00022679"/>
    </source>
</evidence>
<dbReference type="EC" id="2.2.1.1" evidence="2 8"/>
<comment type="caution">
    <text evidence="15">The sequence shown here is derived from an EMBL/GenBank/DDBJ whole genome shotgun (WGS) entry which is preliminary data.</text>
</comment>
<dbReference type="InterPro" id="IPR005478">
    <property type="entry name" value="Transketolase_bac-like"/>
</dbReference>
<feature type="binding site" evidence="10">
    <location>
        <position position="259"/>
    </location>
    <ligand>
        <name>substrate</name>
    </ligand>
</feature>
<dbReference type="InterPro" id="IPR055152">
    <property type="entry name" value="Transketolase-like_C_2"/>
</dbReference>
<feature type="domain" description="Transketolase-like pyrimidine-binding" evidence="14">
    <location>
        <begin position="350"/>
        <end position="521"/>
    </location>
</feature>
<dbReference type="InterPro" id="IPR005474">
    <property type="entry name" value="Transketolase_N"/>
</dbReference>
<dbReference type="GO" id="GO:0046872">
    <property type="term" value="F:metal ion binding"/>
    <property type="evidence" value="ECO:0007669"/>
    <property type="project" value="UniProtKB-KW"/>
</dbReference>
<feature type="binding site" evidence="10">
    <location>
        <position position="353"/>
    </location>
    <ligand>
        <name>substrate</name>
    </ligand>
</feature>
<keyword evidence="16" id="KW-1185">Reference proteome</keyword>
<comment type="cofactor">
    <cofactor evidence="11">
        <name>thiamine diphosphate</name>
        <dbReference type="ChEBI" id="CHEBI:58937"/>
    </cofactor>
    <text evidence="11">Binds 1 thiamine pyrophosphate per subunit. During the reaction, the substrate forms a covalent intermediate with the cofactor.</text>
</comment>
<evidence type="ECO:0000259" key="14">
    <source>
        <dbReference type="SMART" id="SM00861"/>
    </source>
</evidence>
<evidence type="ECO:0000256" key="13">
    <source>
        <dbReference type="PIRSR" id="PIRSR605478-5"/>
    </source>
</evidence>
<evidence type="ECO:0000256" key="1">
    <source>
        <dbReference type="ARBA" id="ARBA00007131"/>
    </source>
</evidence>
<evidence type="ECO:0000256" key="8">
    <source>
        <dbReference type="NCBIfam" id="TIGR00232"/>
    </source>
</evidence>
<dbReference type="NCBIfam" id="TIGR00232">
    <property type="entry name" value="tktlase_bact"/>
    <property type="match status" value="1"/>
</dbReference>
<feature type="binding site" evidence="10">
    <location>
        <position position="465"/>
    </location>
    <ligand>
        <name>substrate</name>
    </ligand>
</feature>